<evidence type="ECO:0000256" key="1">
    <source>
        <dbReference type="SAM" id="MobiDB-lite"/>
    </source>
</evidence>
<reference evidence="2 3" key="1">
    <citation type="submission" date="2023-02" db="EMBL/GenBank/DDBJ databases">
        <title>LHISI_Scaffold_Assembly.</title>
        <authorList>
            <person name="Stuart O.P."/>
            <person name="Cleave R."/>
            <person name="Magrath M.J.L."/>
            <person name="Mikheyev A.S."/>
        </authorList>
    </citation>
    <scope>NUCLEOTIDE SEQUENCE [LARGE SCALE GENOMIC DNA]</scope>
    <source>
        <strain evidence="2">Daus_M_001</strain>
        <tissue evidence="2">Leg muscle</tissue>
    </source>
</reference>
<protein>
    <submittedName>
        <fullName evidence="2">Uncharacterized protein</fullName>
    </submittedName>
</protein>
<dbReference type="EMBL" id="JARBHB010000002">
    <property type="protein sequence ID" value="KAJ8893765.1"/>
    <property type="molecule type" value="Genomic_DNA"/>
</dbReference>
<sequence length="511" mass="57355">MRVIEGSMEQRRNERVGETGDHRENPLTNGIVRHDSHMRKSGNLQWLDMAFRSMKSRREKCERLVPEIEAGFARRVRANKTTHHAMQPVTICSTPLVEDRRAALAVADQSSRSKSQTSVRIPEAPRIGYPVFPTCFLLRTAEECLRKKRAPCISHSLLRSGENVNSEWKVPYTNGSDEASGERKRARRKIAVTLMRGLLRRPYKRTQLGADCLSRSALKVETFRALTRRRESYGWVHFPSAPLPRNIMSYIPPSPSSSVSSSHRLCKAALLTNSGVNQINTLETLCAEWEQPPEVGVWWRVSEGGEGPGVIGSSVNFKVESKFVYTLPVRTKIMRIPRVPEIRKDLITYREITLRVVIPARHLRVAQILRLDQTSTSWRARRPRRRSNLGPSRESAGSSWDDILAPTRRPGCRELKSPFPSLQTSTSAPHPPSHSPRLTLVDGSATVVVFARATYYFRGIPINASRGEIGAALKGAAYLTRHGTGQERANAKGDTGTRIKCRIATMSEALN</sequence>
<organism evidence="2 3">
    <name type="scientific">Dryococelus australis</name>
    <dbReference type="NCBI Taxonomy" id="614101"/>
    <lineage>
        <taxon>Eukaryota</taxon>
        <taxon>Metazoa</taxon>
        <taxon>Ecdysozoa</taxon>
        <taxon>Arthropoda</taxon>
        <taxon>Hexapoda</taxon>
        <taxon>Insecta</taxon>
        <taxon>Pterygota</taxon>
        <taxon>Neoptera</taxon>
        <taxon>Polyneoptera</taxon>
        <taxon>Phasmatodea</taxon>
        <taxon>Verophasmatodea</taxon>
        <taxon>Anareolatae</taxon>
        <taxon>Phasmatidae</taxon>
        <taxon>Eurycanthinae</taxon>
        <taxon>Dryococelus</taxon>
    </lineage>
</organism>
<name>A0ABQ9IAS6_9NEOP</name>
<accession>A0ABQ9IAS6</accession>
<feature type="region of interest" description="Disordered" evidence="1">
    <location>
        <begin position="1"/>
        <end position="28"/>
    </location>
</feature>
<evidence type="ECO:0000313" key="3">
    <source>
        <dbReference type="Proteomes" id="UP001159363"/>
    </source>
</evidence>
<evidence type="ECO:0000313" key="2">
    <source>
        <dbReference type="EMBL" id="KAJ8893765.1"/>
    </source>
</evidence>
<proteinExistence type="predicted"/>
<dbReference type="Proteomes" id="UP001159363">
    <property type="component" value="Chromosome 2"/>
</dbReference>
<gene>
    <name evidence="2" type="ORF">PR048_006365</name>
</gene>
<feature type="compositionally biased region" description="Basic and acidic residues" evidence="1">
    <location>
        <begin position="8"/>
        <end position="25"/>
    </location>
</feature>
<feature type="region of interest" description="Disordered" evidence="1">
    <location>
        <begin position="379"/>
        <end position="438"/>
    </location>
</feature>
<comment type="caution">
    <text evidence="2">The sequence shown here is derived from an EMBL/GenBank/DDBJ whole genome shotgun (WGS) entry which is preliminary data.</text>
</comment>
<keyword evidence="3" id="KW-1185">Reference proteome</keyword>